<evidence type="ECO:0000256" key="1">
    <source>
        <dbReference type="SAM" id="Phobius"/>
    </source>
</evidence>
<sequence length="294" mass="33347">MPDQGQHSLKEDELYRLLPTTDSDSDRIQNAHRLSPPIEIQTLVRDHKHSFIDYAIFAILISTVVDLVLLGSLVISHTPAVQPKHTWHEIYKLPFRNSYVNFDKLYQNKSFPHSDLRPITNHARAFYQVSSKNGEKDQVMNVWSQERLTRGGMMPEYGRRLIVNSTMSTFAQFQVMDYGMEECAIAISIPAPGTDALVTSSGSTMKASIDVYKYPSISTPMDFSRLSWSTKPSSRRVFLFSLPVSYGATRESKKFRCLSQSAQTFEFACADCSVDVVGHGHQLEGLFMKQYQTV</sequence>
<dbReference type="Proteomes" id="UP000807306">
    <property type="component" value="Unassembled WGS sequence"/>
</dbReference>
<keyword evidence="1" id="KW-0812">Transmembrane</keyword>
<name>A0A9P6E5H1_9AGAR</name>
<comment type="caution">
    <text evidence="2">The sequence shown here is derived from an EMBL/GenBank/DDBJ whole genome shotgun (WGS) entry which is preliminary data.</text>
</comment>
<evidence type="ECO:0000313" key="3">
    <source>
        <dbReference type="Proteomes" id="UP000807306"/>
    </source>
</evidence>
<dbReference type="AlphaFoldDB" id="A0A9P6E5H1"/>
<evidence type="ECO:0008006" key="4">
    <source>
        <dbReference type="Google" id="ProtNLM"/>
    </source>
</evidence>
<proteinExistence type="predicted"/>
<keyword evidence="1" id="KW-0472">Membrane</keyword>
<dbReference type="OrthoDB" id="3350619at2759"/>
<keyword evidence="1" id="KW-1133">Transmembrane helix</keyword>
<dbReference type="EMBL" id="MU157934">
    <property type="protein sequence ID" value="KAF9522774.1"/>
    <property type="molecule type" value="Genomic_DNA"/>
</dbReference>
<gene>
    <name evidence="2" type="ORF">CPB83DRAFT_863954</name>
</gene>
<accession>A0A9P6E5H1</accession>
<feature type="transmembrane region" description="Helical" evidence="1">
    <location>
        <begin position="51"/>
        <end position="75"/>
    </location>
</feature>
<evidence type="ECO:0000313" key="2">
    <source>
        <dbReference type="EMBL" id="KAF9522774.1"/>
    </source>
</evidence>
<reference evidence="2" key="1">
    <citation type="submission" date="2020-11" db="EMBL/GenBank/DDBJ databases">
        <authorList>
            <consortium name="DOE Joint Genome Institute"/>
            <person name="Ahrendt S."/>
            <person name="Riley R."/>
            <person name="Andreopoulos W."/>
            <person name="Labutti K."/>
            <person name="Pangilinan J."/>
            <person name="Ruiz-Duenas F.J."/>
            <person name="Barrasa J.M."/>
            <person name="Sanchez-Garcia M."/>
            <person name="Camarero S."/>
            <person name="Miyauchi S."/>
            <person name="Serrano A."/>
            <person name="Linde D."/>
            <person name="Babiker R."/>
            <person name="Drula E."/>
            <person name="Ayuso-Fernandez I."/>
            <person name="Pacheco R."/>
            <person name="Padilla G."/>
            <person name="Ferreira P."/>
            <person name="Barriuso J."/>
            <person name="Kellner H."/>
            <person name="Castanera R."/>
            <person name="Alfaro M."/>
            <person name="Ramirez L."/>
            <person name="Pisabarro A.G."/>
            <person name="Kuo A."/>
            <person name="Tritt A."/>
            <person name="Lipzen A."/>
            <person name="He G."/>
            <person name="Yan M."/>
            <person name="Ng V."/>
            <person name="Cullen D."/>
            <person name="Martin F."/>
            <person name="Rosso M.-N."/>
            <person name="Henrissat B."/>
            <person name="Hibbett D."/>
            <person name="Martinez A.T."/>
            <person name="Grigoriev I.V."/>
        </authorList>
    </citation>
    <scope>NUCLEOTIDE SEQUENCE</scope>
    <source>
        <strain evidence="2">CBS 506.95</strain>
    </source>
</reference>
<organism evidence="2 3">
    <name type="scientific">Crepidotus variabilis</name>
    <dbReference type="NCBI Taxonomy" id="179855"/>
    <lineage>
        <taxon>Eukaryota</taxon>
        <taxon>Fungi</taxon>
        <taxon>Dikarya</taxon>
        <taxon>Basidiomycota</taxon>
        <taxon>Agaricomycotina</taxon>
        <taxon>Agaricomycetes</taxon>
        <taxon>Agaricomycetidae</taxon>
        <taxon>Agaricales</taxon>
        <taxon>Agaricineae</taxon>
        <taxon>Crepidotaceae</taxon>
        <taxon>Crepidotus</taxon>
    </lineage>
</organism>
<protein>
    <recommendedName>
        <fullName evidence="4">Ubiquitin 3 binding protein But2 C-terminal domain-containing protein</fullName>
    </recommendedName>
</protein>
<keyword evidence="3" id="KW-1185">Reference proteome</keyword>